<organism evidence="1">
    <name type="scientific">Streptomyces sp. Y1</name>
    <dbReference type="NCBI Taxonomy" id="3238634"/>
    <lineage>
        <taxon>Bacteria</taxon>
        <taxon>Bacillati</taxon>
        <taxon>Actinomycetota</taxon>
        <taxon>Actinomycetes</taxon>
        <taxon>Kitasatosporales</taxon>
        <taxon>Streptomycetaceae</taxon>
        <taxon>Streptomyces</taxon>
    </lineage>
</organism>
<reference evidence="1" key="1">
    <citation type="submission" date="2024-07" db="EMBL/GenBank/DDBJ databases">
        <authorList>
            <person name="Yu S.T."/>
        </authorList>
    </citation>
    <scope>NUCLEOTIDE SEQUENCE</scope>
    <source>
        <strain evidence="1">Y1</strain>
    </source>
</reference>
<accession>A0AB39TJQ0</accession>
<dbReference type="AlphaFoldDB" id="A0AB39TJQ0"/>
<proteinExistence type="predicted"/>
<evidence type="ECO:0000313" key="1">
    <source>
        <dbReference type="EMBL" id="XDQ79399.1"/>
    </source>
</evidence>
<dbReference type="EMBL" id="CP163445">
    <property type="protein sequence ID" value="XDQ79399.1"/>
    <property type="molecule type" value="Genomic_DNA"/>
</dbReference>
<dbReference type="RefSeq" id="WP_369183312.1">
    <property type="nucleotide sequence ID" value="NZ_CP163445.1"/>
</dbReference>
<name>A0AB39TJQ0_9ACTN</name>
<sequence>MTAWIILALYGPAALVGLLWLRAIHAELTTAAAAIAERDADDREFWAIVGRLDQHEQEDTSW</sequence>
<protein>
    <submittedName>
        <fullName evidence="1">Uncharacterized protein</fullName>
    </submittedName>
</protein>
<gene>
    <name evidence="1" type="ORF">AB2U05_13475</name>
</gene>